<name>A0A7C4RU82_9BACT</name>
<gene>
    <name evidence="1" type="ORF">ENS29_14750</name>
</gene>
<dbReference type="InterPro" id="IPR016621">
    <property type="entry name" value="UCP014543"/>
</dbReference>
<dbReference type="Pfam" id="PF12646">
    <property type="entry name" value="DUF3783"/>
    <property type="match status" value="1"/>
</dbReference>
<dbReference type="AlphaFoldDB" id="A0A7C4RU82"/>
<sequence length="95" mass="10320">MPLVWAAAEDAAAVVGELFHRADGHGAGVGSALPRAIIVAGITEKELLALMHVCKKSGMKTALWATLTPTSETWTLKTLLEELSAERRQLDRKRR</sequence>
<organism evidence="1">
    <name type="scientific">Desulfatirhabdium butyrativorans</name>
    <dbReference type="NCBI Taxonomy" id="340467"/>
    <lineage>
        <taxon>Bacteria</taxon>
        <taxon>Pseudomonadati</taxon>
        <taxon>Thermodesulfobacteriota</taxon>
        <taxon>Desulfobacteria</taxon>
        <taxon>Desulfobacterales</taxon>
        <taxon>Desulfatirhabdiaceae</taxon>
        <taxon>Desulfatirhabdium</taxon>
    </lineage>
</organism>
<accession>A0A7C4RU82</accession>
<evidence type="ECO:0000313" key="1">
    <source>
        <dbReference type="EMBL" id="HGU34083.1"/>
    </source>
</evidence>
<comment type="caution">
    <text evidence="1">The sequence shown here is derived from an EMBL/GenBank/DDBJ whole genome shotgun (WGS) entry which is preliminary data.</text>
</comment>
<protein>
    <submittedName>
        <fullName evidence="1">DUF3783 domain-containing protein</fullName>
    </submittedName>
</protein>
<proteinExistence type="predicted"/>
<dbReference type="EMBL" id="DSUH01000337">
    <property type="protein sequence ID" value="HGU34083.1"/>
    <property type="molecule type" value="Genomic_DNA"/>
</dbReference>
<reference evidence="1" key="1">
    <citation type="journal article" date="2020" name="mSystems">
        <title>Genome- and Community-Level Interaction Insights into Carbon Utilization and Element Cycling Functions of Hydrothermarchaeota in Hydrothermal Sediment.</title>
        <authorList>
            <person name="Zhou Z."/>
            <person name="Liu Y."/>
            <person name="Xu W."/>
            <person name="Pan J."/>
            <person name="Luo Z.H."/>
            <person name="Li M."/>
        </authorList>
    </citation>
    <scope>NUCLEOTIDE SEQUENCE [LARGE SCALE GENOMIC DNA]</scope>
    <source>
        <strain evidence="1">SpSt-477</strain>
    </source>
</reference>